<organism evidence="2 3">
    <name type="scientific">Flavobacterium salmonis</name>
    <dbReference type="NCBI Taxonomy" id="2654844"/>
    <lineage>
        <taxon>Bacteria</taxon>
        <taxon>Pseudomonadati</taxon>
        <taxon>Bacteroidota</taxon>
        <taxon>Flavobacteriia</taxon>
        <taxon>Flavobacteriales</taxon>
        <taxon>Flavobacteriaceae</taxon>
        <taxon>Flavobacterium</taxon>
    </lineage>
</organism>
<keyword evidence="3" id="KW-1185">Reference proteome</keyword>
<sequence>MPQIKSSYEQESYKKINIIFALLIMFIFLYSYLSPYMSFRLSSSCDGLPQTYCKSRGLTRAFSQILRLNFEKAILFNVYSIKVFLFFLVQLIVRFFLNVIVKLSNFKLLIFSDVIFSLLFFLFSFYDLVLI</sequence>
<protein>
    <recommendedName>
        <fullName evidence="4">DUF2752 domain-containing protein</fullName>
    </recommendedName>
</protein>
<keyword evidence="1" id="KW-0472">Membrane</keyword>
<evidence type="ECO:0000256" key="1">
    <source>
        <dbReference type="SAM" id="Phobius"/>
    </source>
</evidence>
<feature type="transmembrane region" description="Helical" evidence="1">
    <location>
        <begin position="108"/>
        <end position="126"/>
    </location>
</feature>
<feature type="transmembrane region" description="Helical" evidence="1">
    <location>
        <begin position="74"/>
        <end position="96"/>
    </location>
</feature>
<dbReference type="EMBL" id="CAIJDP010000090">
    <property type="protein sequence ID" value="CAD0009592.1"/>
    <property type="molecule type" value="Genomic_DNA"/>
</dbReference>
<accession>A0A6V6ZFD1</accession>
<dbReference type="Proteomes" id="UP000530060">
    <property type="component" value="Unassembled WGS sequence"/>
</dbReference>
<keyword evidence="1" id="KW-1133">Transmembrane helix</keyword>
<gene>
    <name evidence="2" type="ORF">FLAT13_05020</name>
</gene>
<dbReference type="AlphaFoldDB" id="A0A6V6ZFD1"/>
<reference evidence="2 3" key="1">
    <citation type="submission" date="2020-06" db="EMBL/GenBank/DDBJ databases">
        <authorList>
            <person name="Criscuolo A."/>
        </authorList>
    </citation>
    <scope>NUCLEOTIDE SEQUENCE [LARGE SCALE GENOMIC DNA]</scope>
    <source>
        <strain evidence="3">CIP 111411</strain>
    </source>
</reference>
<comment type="caution">
    <text evidence="2">The sequence shown here is derived from an EMBL/GenBank/DDBJ whole genome shotgun (WGS) entry which is preliminary data.</text>
</comment>
<evidence type="ECO:0000313" key="3">
    <source>
        <dbReference type="Proteomes" id="UP000530060"/>
    </source>
</evidence>
<evidence type="ECO:0008006" key="4">
    <source>
        <dbReference type="Google" id="ProtNLM"/>
    </source>
</evidence>
<name>A0A6V6ZFD1_9FLAO</name>
<evidence type="ECO:0000313" key="2">
    <source>
        <dbReference type="EMBL" id="CAD0009592.1"/>
    </source>
</evidence>
<proteinExistence type="predicted"/>
<feature type="transmembrane region" description="Helical" evidence="1">
    <location>
        <begin position="16"/>
        <end position="33"/>
    </location>
</feature>
<keyword evidence="1" id="KW-0812">Transmembrane</keyword>